<name>A0A941GYW6_9CHRO</name>
<feature type="domain" description="bAvd-like" evidence="2">
    <location>
        <begin position="6"/>
        <end position="108"/>
    </location>
</feature>
<protein>
    <submittedName>
        <fullName evidence="3">Diversity-generating retroelement protein Avd</fullName>
    </submittedName>
</protein>
<dbReference type="CDD" id="cd16376">
    <property type="entry name" value="Avd_like"/>
    <property type="match status" value="1"/>
</dbReference>
<feature type="region of interest" description="Disordered" evidence="1">
    <location>
        <begin position="107"/>
        <end position="140"/>
    </location>
</feature>
<dbReference type="InterPro" id="IPR055360">
    <property type="entry name" value="bAvd"/>
</dbReference>
<dbReference type="EMBL" id="JADQBC010000105">
    <property type="protein sequence ID" value="MBR8829073.1"/>
    <property type="molecule type" value="Genomic_DNA"/>
</dbReference>
<comment type="caution">
    <text evidence="3">The sequence shown here is derived from an EMBL/GenBank/DDBJ whole genome shotgun (WGS) entry which is preliminary data.</text>
</comment>
<dbReference type="AlphaFoldDB" id="A0A941GYW6"/>
<evidence type="ECO:0000313" key="4">
    <source>
        <dbReference type="Proteomes" id="UP000767446"/>
    </source>
</evidence>
<evidence type="ECO:0000313" key="3">
    <source>
        <dbReference type="EMBL" id="MBR8829073.1"/>
    </source>
</evidence>
<gene>
    <name evidence="3" type="primary">avd</name>
    <name evidence="3" type="ORF">DSM107014_14435</name>
</gene>
<dbReference type="InterPro" id="IPR036583">
    <property type="entry name" value="23S_rRNA_IVS_sf"/>
</dbReference>
<evidence type="ECO:0000259" key="2">
    <source>
        <dbReference type="Pfam" id="PF22296"/>
    </source>
</evidence>
<reference evidence="3" key="1">
    <citation type="submission" date="2021-02" db="EMBL/GenBank/DDBJ databases">
        <title>Metagenome analyses of Stigonema ocellatum DSM 106950, Chlorogloea purpurea SAG 13.99 and Gomphosphaeria aponina DSM 107014.</title>
        <authorList>
            <person name="Marter P."/>
            <person name="Huang S."/>
        </authorList>
    </citation>
    <scope>NUCLEOTIDE SEQUENCE</scope>
    <source>
        <strain evidence="3">JP213</strain>
    </source>
</reference>
<dbReference type="Gene3D" id="1.20.1440.60">
    <property type="entry name" value="23S rRNA-intervening sequence"/>
    <property type="match status" value="1"/>
</dbReference>
<dbReference type="SUPFAM" id="SSF158446">
    <property type="entry name" value="IVS-encoded protein-like"/>
    <property type="match status" value="1"/>
</dbReference>
<evidence type="ECO:0000256" key="1">
    <source>
        <dbReference type="SAM" id="MobiDB-lite"/>
    </source>
</evidence>
<accession>A0A941GYW6</accession>
<dbReference type="Pfam" id="PF22296">
    <property type="entry name" value="bAvd"/>
    <property type="match status" value="1"/>
</dbReference>
<sequence>MKELSIIQKTYDLIKWYVPLLNRLPRNHKFLLGDRIISGLYDLLDGLILARYSREKQPILEKLNALLDVLRYQSRLLKDFGLIKVERYEYASQLITEIGQELGGWIKQQSSRRGKTSPPPDPSSTGRGEAEQITIMAQLP</sequence>
<proteinExistence type="predicted"/>
<dbReference type="Proteomes" id="UP000767446">
    <property type="component" value="Unassembled WGS sequence"/>
</dbReference>
<dbReference type="NCBIfam" id="NF033474">
    <property type="entry name" value="DivGenRetAVD"/>
    <property type="match status" value="1"/>
</dbReference>
<organism evidence="3 4">
    <name type="scientific">Gomphosphaeria aponina SAG 52.96 = DSM 107014</name>
    <dbReference type="NCBI Taxonomy" id="1521640"/>
    <lineage>
        <taxon>Bacteria</taxon>
        <taxon>Bacillati</taxon>
        <taxon>Cyanobacteriota</taxon>
        <taxon>Cyanophyceae</taxon>
        <taxon>Oscillatoriophycideae</taxon>
        <taxon>Chroococcales</taxon>
        <taxon>Gomphosphaeriaceae</taxon>
        <taxon>Gomphosphaeria</taxon>
    </lineage>
</organism>